<accession>A0ABY8CDE8</accession>
<evidence type="ECO:0000313" key="2">
    <source>
        <dbReference type="Proteomes" id="UP001218034"/>
    </source>
</evidence>
<gene>
    <name evidence="1" type="ORF">SVXNc_0219</name>
</gene>
<dbReference type="EMBL" id="CP104395">
    <property type="protein sequence ID" value="WEL19248.1"/>
    <property type="molecule type" value="Genomic_DNA"/>
</dbReference>
<proteinExistence type="predicted"/>
<evidence type="ECO:0000313" key="1">
    <source>
        <dbReference type="EMBL" id="WEL19248.1"/>
    </source>
</evidence>
<name>A0ABY8CDE8_9ARCH</name>
<dbReference type="SUPFAM" id="SSF53187">
    <property type="entry name" value="Zn-dependent exopeptidases"/>
    <property type="match status" value="1"/>
</dbReference>
<protein>
    <submittedName>
        <fullName evidence="1">Peptidase family M28/Iap family</fullName>
    </submittedName>
</protein>
<organism evidence="1 2">
    <name type="scientific">Candidatus Nanohalococcus occultus</name>
    <dbReference type="NCBI Taxonomy" id="2978047"/>
    <lineage>
        <taxon>Archaea</taxon>
        <taxon>Candidatus Nanohalarchaeota</taxon>
        <taxon>Candidatus Nanohalarchaeota incertae sedis</taxon>
        <taxon>Candidatus Nanohalococcus</taxon>
    </lineage>
</organism>
<dbReference type="GeneID" id="90589654"/>
<dbReference type="Proteomes" id="UP001218034">
    <property type="component" value="Chromosome"/>
</dbReference>
<sequence>MKDKVVETASKLADLAPRRGGTERKAAELIKENISEELVVQEYDVVYPEFKNSELHVDGEKIECLPGGFKSGEINSKNLVNSVHNGQGEVSSPAISFNPHADGISVTTFYEAPVVAIAPSDVSEVLEAEEVSGELEVQWRSGKSRNILVGNTDDPSQVVMTHYDSLWGGFIDNGFSVSLLVHLLEEIDLESTLVVFAGSEEVSQESPYHCYGYRRFEAEYSDLLESAESIKVVDSLGRGSQQVIEDPEIVEKAIVFSQNRFIEKTDLLASSYGDVLDIYHSKLDKKEALTHYEEALELLREQLLKD</sequence>
<reference evidence="1 2" key="1">
    <citation type="submission" date="2022-09" db="EMBL/GenBank/DDBJ databases">
        <title>Xylan utilization by haloarchaea-nanohaloarchaea associations.</title>
        <authorList>
            <person name="Yakimov M."/>
        </authorList>
    </citation>
    <scope>NUCLEOTIDE SEQUENCE [LARGE SCALE GENOMIC DNA]</scope>
    <source>
        <strain evidence="1 2">SVXNc</strain>
    </source>
</reference>
<dbReference type="Gene3D" id="3.40.630.10">
    <property type="entry name" value="Zn peptidases"/>
    <property type="match status" value="1"/>
</dbReference>
<keyword evidence="2" id="KW-1185">Reference proteome</keyword>
<dbReference type="RefSeq" id="WP_347722119.1">
    <property type="nucleotide sequence ID" value="NZ_CP104395.1"/>
</dbReference>